<evidence type="ECO:0000256" key="4">
    <source>
        <dbReference type="ARBA" id="ARBA00023284"/>
    </source>
</evidence>
<evidence type="ECO:0000256" key="5">
    <source>
        <dbReference type="SAM" id="MobiDB-lite"/>
    </source>
</evidence>
<dbReference type="InterPro" id="IPR011905">
    <property type="entry name" value="GlrX-like_pln_2"/>
</dbReference>
<evidence type="ECO:0000313" key="6">
    <source>
        <dbReference type="EMBL" id="MCD7450244.1"/>
    </source>
</evidence>
<feature type="region of interest" description="Disordered" evidence="5">
    <location>
        <begin position="1"/>
        <end position="32"/>
    </location>
</feature>
<comment type="similarity">
    <text evidence="2">Belongs to the glutaredoxin family. CC-type subfamily.</text>
</comment>
<dbReference type="PROSITE" id="PS51354">
    <property type="entry name" value="GLUTAREDOXIN_2"/>
    <property type="match status" value="1"/>
</dbReference>
<reference evidence="6 7" key="1">
    <citation type="journal article" date="2021" name="BMC Genomics">
        <title>Datura genome reveals duplications of psychoactive alkaloid biosynthetic genes and high mutation rate following tissue culture.</title>
        <authorList>
            <person name="Rajewski A."/>
            <person name="Carter-House D."/>
            <person name="Stajich J."/>
            <person name="Litt A."/>
        </authorList>
    </citation>
    <scope>NUCLEOTIDE SEQUENCE [LARGE SCALE GENOMIC DNA]</scope>
    <source>
        <strain evidence="6">AR-01</strain>
    </source>
</reference>
<evidence type="ECO:0000256" key="1">
    <source>
        <dbReference type="ARBA" id="ARBA00004496"/>
    </source>
</evidence>
<dbReference type="PANTHER" id="PTHR10168">
    <property type="entry name" value="GLUTAREDOXIN"/>
    <property type="match status" value="1"/>
</dbReference>
<evidence type="ECO:0000313" key="7">
    <source>
        <dbReference type="Proteomes" id="UP000823775"/>
    </source>
</evidence>
<comment type="caution">
    <text evidence="6">The sequence shown here is derived from an EMBL/GenBank/DDBJ whole genome shotgun (WGS) entry which is preliminary data.</text>
</comment>
<accession>A0ABS8RTZ5</accession>
<organism evidence="6 7">
    <name type="scientific">Datura stramonium</name>
    <name type="common">Jimsonweed</name>
    <name type="synonym">Common thornapple</name>
    <dbReference type="NCBI Taxonomy" id="4076"/>
    <lineage>
        <taxon>Eukaryota</taxon>
        <taxon>Viridiplantae</taxon>
        <taxon>Streptophyta</taxon>
        <taxon>Embryophyta</taxon>
        <taxon>Tracheophyta</taxon>
        <taxon>Spermatophyta</taxon>
        <taxon>Magnoliopsida</taxon>
        <taxon>eudicotyledons</taxon>
        <taxon>Gunneridae</taxon>
        <taxon>Pentapetalae</taxon>
        <taxon>asterids</taxon>
        <taxon>lamiids</taxon>
        <taxon>Solanales</taxon>
        <taxon>Solanaceae</taxon>
        <taxon>Solanoideae</taxon>
        <taxon>Datureae</taxon>
        <taxon>Datura</taxon>
    </lineage>
</organism>
<protein>
    <submittedName>
        <fullName evidence="6">GLutaRedoXin</fullName>
    </submittedName>
</protein>
<sequence length="124" mass="13138">MPRNRNFFPSSASSGSGGGSGSQQLPGGDQINNNNGARWGVVQLIAENAIVIICVLEIDEAETDAMLEELLKIKSRRGKAGEGPKMLPVVYIGGKLLGGVEKVVETHIKNELIPMLKAAGALWL</sequence>
<dbReference type="SUPFAM" id="SSF52833">
    <property type="entry name" value="Thioredoxin-like"/>
    <property type="match status" value="1"/>
</dbReference>
<dbReference type="InterPro" id="IPR036249">
    <property type="entry name" value="Thioredoxin-like_sf"/>
</dbReference>
<dbReference type="Gene3D" id="3.40.30.10">
    <property type="entry name" value="Glutaredoxin"/>
    <property type="match status" value="1"/>
</dbReference>
<comment type="subcellular location">
    <subcellularLocation>
        <location evidence="1">Cytoplasm</location>
    </subcellularLocation>
</comment>
<keyword evidence="7" id="KW-1185">Reference proteome</keyword>
<keyword evidence="4" id="KW-0676">Redox-active center</keyword>
<keyword evidence="3" id="KW-0963">Cytoplasm</keyword>
<dbReference type="EMBL" id="JACEIK010000122">
    <property type="protein sequence ID" value="MCD7450244.1"/>
    <property type="molecule type" value="Genomic_DNA"/>
</dbReference>
<evidence type="ECO:0000256" key="2">
    <source>
        <dbReference type="ARBA" id="ARBA00007568"/>
    </source>
</evidence>
<gene>
    <name evidence="6" type="primary">GLRX-21_3</name>
    <name evidence="6" type="ORF">HAX54_004689</name>
</gene>
<evidence type="ECO:0000256" key="3">
    <source>
        <dbReference type="ARBA" id="ARBA00022490"/>
    </source>
</evidence>
<proteinExistence type="inferred from homology"/>
<name>A0ABS8RTZ5_DATST</name>
<dbReference type="Proteomes" id="UP000823775">
    <property type="component" value="Unassembled WGS sequence"/>
</dbReference>